<dbReference type="AlphaFoldDB" id="A0A4U7APG8"/>
<dbReference type="InterPro" id="IPR050613">
    <property type="entry name" value="Sec_Metabolite_Reg"/>
</dbReference>
<accession>A0A4U7APG8</accession>
<dbReference type="GO" id="GO:0006351">
    <property type="term" value="P:DNA-templated transcription"/>
    <property type="evidence" value="ECO:0007669"/>
    <property type="project" value="InterPro"/>
</dbReference>
<comment type="caution">
    <text evidence="5">The sequence shown here is derived from an EMBL/GenBank/DDBJ whole genome shotgun (WGS) entry which is preliminary data.</text>
</comment>
<proteinExistence type="predicted"/>
<protein>
    <submittedName>
        <fullName evidence="5">Fungal specific transcription factor domain-containing protein 72</fullName>
    </submittedName>
</protein>
<dbReference type="GO" id="GO:0003677">
    <property type="term" value="F:DNA binding"/>
    <property type="evidence" value="ECO:0007669"/>
    <property type="project" value="InterPro"/>
</dbReference>
<dbReference type="EMBL" id="PTQR01000126">
    <property type="protein sequence ID" value="TKX18795.1"/>
    <property type="molecule type" value="Genomic_DNA"/>
</dbReference>
<feature type="domain" description="Xylanolytic transcriptional activator regulatory" evidence="4">
    <location>
        <begin position="195"/>
        <end position="384"/>
    </location>
</feature>
<evidence type="ECO:0000313" key="5">
    <source>
        <dbReference type="EMBL" id="TKX18795.1"/>
    </source>
</evidence>
<dbReference type="CDD" id="cd12148">
    <property type="entry name" value="fungal_TF_MHR"/>
    <property type="match status" value="1"/>
</dbReference>
<dbReference type="GO" id="GO:0005634">
    <property type="term" value="C:nucleus"/>
    <property type="evidence" value="ECO:0007669"/>
    <property type="project" value="UniProtKB-SubCell"/>
</dbReference>
<comment type="subcellular location">
    <subcellularLocation>
        <location evidence="1">Nucleus</location>
    </subcellularLocation>
</comment>
<feature type="compositionally biased region" description="Basic and acidic residues" evidence="3">
    <location>
        <begin position="36"/>
        <end position="57"/>
    </location>
</feature>
<dbReference type="PANTHER" id="PTHR31001">
    <property type="entry name" value="UNCHARACTERIZED TRANSCRIPTIONAL REGULATORY PROTEIN"/>
    <property type="match status" value="1"/>
</dbReference>
<evidence type="ECO:0000259" key="4">
    <source>
        <dbReference type="Pfam" id="PF04082"/>
    </source>
</evidence>
<evidence type="ECO:0000256" key="2">
    <source>
        <dbReference type="ARBA" id="ARBA00023242"/>
    </source>
</evidence>
<evidence type="ECO:0000256" key="1">
    <source>
        <dbReference type="ARBA" id="ARBA00004123"/>
    </source>
</evidence>
<keyword evidence="2" id="KW-0539">Nucleus</keyword>
<organism evidence="5 6">
    <name type="scientific">Elsinoe australis</name>
    <dbReference type="NCBI Taxonomy" id="40998"/>
    <lineage>
        <taxon>Eukaryota</taxon>
        <taxon>Fungi</taxon>
        <taxon>Dikarya</taxon>
        <taxon>Ascomycota</taxon>
        <taxon>Pezizomycotina</taxon>
        <taxon>Dothideomycetes</taxon>
        <taxon>Dothideomycetidae</taxon>
        <taxon>Myriangiales</taxon>
        <taxon>Elsinoaceae</taxon>
        <taxon>Elsinoe</taxon>
    </lineage>
</organism>
<dbReference type="PANTHER" id="PTHR31001:SF90">
    <property type="entry name" value="CENTROMERE DNA-BINDING PROTEIN COMPLEX CBF3 SUBUNIT B"/>
    <property type="match status" value="1"/>
</dbReference>
<dbReference type="GO" id="GO:0008270">
    <property type="term" value="F:zinc ion binding"/>
    <property type="evidence" value="ECO:0007669"/>
    <property type="project" value="InterPro"/>
</dbReference>
<feature type="compositionally biased region" description="Polar residues" evidence="3">
    <location>
        <begin position="60"/>
        <end position="89"/>
    </location>
</feature>
<gene>
    <name evidence="5" type="ORF">C1H76_9056</name>
</gene>
<name>A0A4U7APG8_9PEZI</name>
<feature type="compositionally biased region" description="Polar residues" evidence="3">
    <location>
        <begin position="1"/>
        <end position="12"/>
    </location>
</feature>
<evidence type="ECO:0000313" key="6">
    <source>
        <dbReference type="Proteomes" id="UP000308133"/>
    </source>
</evidence>
<feature type="region of interest" description="Disordered" evidence="3">
    <location>
        <begin position="1"/>
        <end position="98"/>
    </location>
</feature>
<dbReference type="Proteomes" id="UP000308133">
    <property type="component" value="Unassembled WGS sequence"/>
</dbReference>
<dbReference type="Pfam" id="PF04082">
    <property type="entry name" value="Fungal_trans"/>
    <property type="match status" value="1"/>
</dbReference>
<evidence type="ECO:0000256" key="3">
    <source>
        <dbReference type="SAM" id="MobiDB-lite"/>
    </source>
</evidence>
<reference evidence="5 6" key="1">
    <citation type="submission" date="2018-02" db="EMBL/GenBank/DDBJ databases">
        <title>Draft genome sequences of Elsinoe sp., causing black scab on jojoba.</title>
        <authorList>
            <person name="Stodart B."/>
            <person name="Jeffress S."/>
            <person name="Ash G."/>
            <person name="Arun Chinnappa K."/>
        </authorList>
    </citation>
    <scope>NUCLEOTIDE SEQUENCE [LARGE SCALE GENOMIC DNA]</scope>
    <source>
        <strain evidence="5 6">Hillstone_2</strain>
    </source>
</reference>
<dbReference type="InterPro" id="IPR007219">
    <property type="entry name" value="XnlR_reg_dom"/>
</dbReference>
<sequence>MFRSQNITQASFEESDQPASKKRKRHRETLACRPSSDPESREAAPDAVEERISRIERALSGNSSRPSDSPVYQTPKTSSSTASVAQPQNGCKVRDSSTVVNPFSRGRLANKETKPPYFVGSTAWTIVAPFNVFHDPTVTAALWQQWKRLFDIHASLGVKAQDTILNLVPISGTDSGISSLLAVIPGDNECRILVNRFLGSVNGVFPIVDRSVFEDEVHAFLLNRTSVSHRWLALLASILALGYVVPVLPLVDGGYARRPDRAEPLANLAQQHAFVIAASYHRSHLATFQTLLALIIFKNSSFGWVDGNNGIAGLLGLASRLMFTLGLHCDPSVAVEKLSDEVSSIRRKLFVTYVRLEHTHCLESGMPFLLRPSDFAVLPVIPDHQADFMQLFPTLTRAVQLTHSDHSGLPESEIQDLLSSLQSAASWVQRTNHEATDPVHIVKLSIHSAFNALALHRTHVALLALLLEQDDPHLRSRLCPDMISPALSLLDTFGTLFDTIEEHAAAESIKGWKVLVMAFVRNSIFNAMSYLLTFLSKSLADPSLLALRGSSHAALDSAHVFRKIRLTLRRCTCTLDLSIQCVKENVAYSAYLKCVEERYRIFVEKGLADIDLASEQGRIVMESLGQTMNEMLDLAEEALQQNQSTFRLDTLEKPTDKLDSFNDLSNGEQLTLMDDWDWPWHNTLPDIIWSQSSM</sequence>